<evidence type="ECO:0000313" key="4">
    <source>
        <dbReference type="Proteomes" id="UP000294616"/>
    </source>
</evidence>
<dbReference type="Gene3D" id="3.40.50.150">
    <property type="entry name" value="Vaccinia Virus protein VP39"/>
    <property type="match status" value="1"/>
</dbReference>
<name>A0A4R1LNW1_9SPHI</name>
<evidence type="ECO:0000259" key="1">
    <source>
        <dbReference type="Pfam" id="PF18096"/>
    </source>
</evidence>
<dbReference type="InterPro" id="IPR041497">
    <property type="entry name" value="Thump-like"/>
</dbReference>
<evidence type="ECO:0000313" key="3">
    <source>
        <dbReference type="EMBL" id="TCK80748.1"/>
    </source>
</evidence>
<reference evidence="3 4" key="1">
    <citation type="submission" date="2019-03" db="EMBL/GenBank/DDBJ databases">
        <title>Genomic Encyclopedia of Archaeal and Bacterial Type Strains, Phase II (KMG-II): from individual species to whole genera.</title>
        <authorList>
            <person name="Goeker M."/>
        </authorList>
    </citation>
    <scope>NUCLEOTIDE SEQUENCE [LARGE SCALE GENOMIC DNA]</scope>
    <source>
        <strain evidence="3 4">DSM 22554</strain>
    </source>
</reference>
<dbReference type="RefSeq" id="WP_132225366.1">
    <property type="nucleotide sequence ID" value="NZ_SMGO01000003.1"/>
</dbReference>
<dbReference type="Gene3D" id="1.10.10.1110">
    <property type="entry name" value="Methyltransferase PG1098, N-terminal domain"/>
    <property type="match status" value="1"/>
</dbReference>
<feature type="domain" description="THUMP-like" evidence="1">
    <location>
        <begin position="323"/>
        <end position="387"/>
    </location>
</feature>
<dbReference type="InterPro" id="IPR029063">
    <property type="entry name" value="SAM-dependent_MTases_sf"/>
</dbReference>
<dbReference type="Pfam" id="PF18096">
    <property type="entry name" value="Thump_like"/>
    <property type="match status" value="1"/>
</dbReference>
<keyword evidence="4" id="KW-1185">Reference proteome</keyword>
<evidence type="ECO:0000259" key="2">
    <source>
        <dbReference type="Pfam" id="PF22013"/>
    </source>
</evidence>
<organism evidence="3 4">
    <name type="scientific">Albibacterium bauzanense</name>
    <dbReference type="NCBI Taxonomy" id="653929"/>
    <lineage>
        <taxon>Bacteria</taxon>
        <taxon>Pseudomonadati</taxon>
        <taxon>Bacteroidota</taxon>
        <taxon>Sphingobacteriia</taxon>
        <taxon>Sphingobacteriales</taxon>
        <taxon>Sphingobacteriaceae</taxon>
        <taxon>Albibacterium</taxon>
    </lineage>
</organism>
<dbReference type="SUPFAM" id="SSF53335">
    <property type="entry name" value="S-adenosyl-L-methionine-dependent methyltransferases"/>
    <property type="match status" value="1"/>
</dbReference>
<accession>A0A4R1LNW1</accession>
<dbReference type="OrthoDB" id="1000417at2"/>
<protein>
    <submittedName>
        <fullName evidence="3">Uncharacterized protein</fullName>
    </submittedName>
</protein>
<sequence>MNREVLTPAVQRFLLEKANADPRKIALTKSPYEKVSSSELAIQIESRQKAKKKLPLWFNSDAIYYPPAISIEQASSETTALYKSKLIPKNSTVIDLTGGFGVDTFYFSLRAKSAVHCEINTQLSEIAAHNAKQLERNNIQFINGNGIDYIVSNNTFYNTIFVDPSRRVNTRKVFKLDDCEPNIIQYQNELLNKSQQVIIKTSPLLDISLSISQLNHVKEAHIISLKNECKELLFVLEKGFTDTPLIHATLLNDKNEYTFSFFENEEKEAAYQIGEPMQYLYDPDVALLKAGCFKLIAQRYKLKKLNLNTHLYTSNERIKSFPGRIFKIKEVLEYKNFKKTKTILSANVIAKNFPVNTESLRKKHKIEESENNFIFFCKTSNDQLSAIFAERA</sequence>
<dbReference type="Proteomes" id="UP000294616">
    <property type="component" value="Unassembled WGS sequence"/>
</dbReference>
<dbReference type="InterPro" id="IPR054168">
    <property type="entry name" value="PG_1098_Fer"/>
</dbReference>
<dbReference type="Pfam" id="PF22013">
    <property type="entry name" value="PG_1098_Fer"/>
    <property type="match status" value="1"/>
</dbReference>
<dbReference type="AlphaFoldDB" id="A0A4R1LNW1"/>
<gene>
    <name evidence="3" type="ORF">C8N28_2500</name>
</gene>
<comment type="caution">
    <text evidence="3">The sequence shown here is derived from an EMBL/GenBank/DDBJ whole genome shotgun (WGS) entry which is preliminary data.</text>
</comment>
<proteinExistence type="predicted"/>
<dbReference type="EMBL" id="SMGO01000003">
    <property type="protein sequence ID" value="TCK80748.1"/>
    <property type="molecule type" value="Genomic_DNA"/>
</dbReference>
<feature type="domain" description="PG-1098 ferredoxin-like" evidence="2">
    <location>
        <begin position="279"/>
        <end position="322"/>
    </location>
</feature>